<accession>A0A2S2NVP8</accession>
<gene>
    <name evidence="1" type="ORF">g.36331</name>
</gene>
<organism evidence="1">
    <name type="scientific">Schizaphis graminum</name>
    <name type="common">Green bug aphid</name>
    <dbReference type="NCBI Taxonomy" id="13262"/>
    <lineage>
        <taxon>Eukaryota</taxon>
        <taxon>Metazoa</taxon>
        <taxon>Ecdysozoa</taxon>
        <taxon>Arthropoda</taxon>
        <taxon>Hexapoda</taxon>
        <taxon>Insecta</taxon>
        <taxon>Pterygota</taxon>
        <taxon>Neoptera</taxon>
        <taxon>Paraneoptera</taxon>
        <taxon>Hemiptera</taxon>
        <taxon>Sternorrhyncha</taxon>
        <taxon>Aphidomorpha</taxon>
        <taxon>Aphidoidea</taxon>
        <taxon>Aphididae</taxon>
        <taxon>Aphidini</taxon>
        <taxon>Schizaphis</taxon>
    </lineage>
</organism>
<evidence type="ECO:0000313" key="1">
    <source>
        <dbReference type="EMBL" id="MBY21293.1"/>
    </source>
</evidence>
<protein>
    <submittedName>
        <fullName evidence="1">Uncharacterized protein</fullName>
    </submittedName>
</protein>
<reference evidence="1" key="1">
    <citation type="submission" date="2018-04" db="EMBL/GenBank/DDBJ databases">
        <title>Transcriptome of Schizaphis graminum biotype I.</title>
        <authorList>
            <person name="Scully E.D."/>
            <person name="Geib S.M."/>
            <person name="Palmer N.A."/>
            <person name="Koch K."/>
            <person name="Bradshaw J."/>
            <person name="Heng-Moss T."/>
            <person name="Sarath G."/>
        </authorList>
    </citation>
    <scope>NUCLEOTIDE SEQUENCE</scope>
</reference>
<sequence>MARRYNNVVVVGPPPSLSFFDVVALRLLTKKLAEENCGTRVITSSETVEIISFHFYSKIPMEKQYSNDYEFERCVTMCDAKENVKKLCAIDGKPQKCVCFCYQEKYSKYFRIFNLKLLAA</sequence>
<name>A0A2S2NVP8_SCHGA</name>
<proteinExistence type="predicted"/>
<dbReference type="AlphaFoldDB" id="A0A2S2NVP8"/>
<dbReference type="EMBL" id="GGMR01008674">
    <property type="protein sequence ID" value="MBY21293.1"/>
    <property type="molecule type" value="Transcribed_RNA"/>
</dbReference>